<dbReference type="PANTHER" id="PTHR32379:SF1">
    <property type="entry name" value="GUANIDINOACETATE N-METHYLTRANSFERASE"/>
    <property type="match status" value="1"/>
</dbReference>
<evidence type="ECO:0000256" key="6">
    <source>
        <dbReference type="PIRNR" id="PIRNR038148"/>
    </source>
</evidence>
<keyword evidence="4" id="KW-0949">S-adenosyl-L-methionine</keyword>
<feature type="region of interest" description="Disordered" evidence="7">
    <location>
        <begin position="47"/>
        <end position="77"/>
    </location>
</feature>
<feature type="compositionally biased region" description="Polar residues" evidence="7">
    <location>
        <begin position="47"/>
        <end position="59"/>
    </location>
</feature>
<dbReference type="GO" id="GO:0005737">
    <property type="term" value="C:cytoplasm"/>
    <property type="evidence" value="ECO:0007669"/>
    <property type="project" value="UniProtKB-SubCell"/>
</dbReference>
<dbReference type="Proteomes" id="UP000000689">
    <property type="component" value="Chromosome 8"/>
</dbReference>
<organism evidence="9 10">
    <name type="scientific">Naumovozyma dairenensis (strain ATCC 10597 / BCRC 20456 / CBS 421 / NBRC 0211 / NRRL Y-12639)</name>
    <name type="common">Saccharomyces dairenensis</name>
    <dbReference type="NCBI Taxonomy" id="1071378"/>
    <lineage>
        <taxon>Eukaryota</taxon>
        <taxon>Fungi</taxon>
        <taxon>Dikarya</taxon>
        <taxon>Ascomycota</taxon>
        <taxon>Saccharomycotina</taxon>
        <taxon>Saccharomycetes</taxon>
        <taxon>Saccharomycetales</taxon>
        <taxon>Saccharomycetaceae</taxon>
        <taxon>Naumovozyma</taxon>
    </lineage>
</organism>
<dbReference type="PROSITE" id="PS51559">
    <property type="entry name" value="SAM_RMT2"/>
    <property type="match status" value="1"/>
</dbReference>
<feature type="compositionally biased region" description="Acidic residues" evidence="7">
    <location>
        <begin position="60"/>
        <end position="69"/>
    </location>
</feature>
<name>G0WER6_NAUDC</name>
<comment type="similarity">
    <text evidence="6">Belongs to the class I-like SAM-binding methyltransferase superfamily. RMT2 methyltransferase family.</text>
</comment>
<keyword evidence="2 6" id="KW-0489">Methyltransferase</keyword>
<dbReference type="GO" id="GO:0019702">
    <property type="term" value="F:protein arginine N5-methyltransferase activity"/>
    <property type="evidence" value="ECO:0007669"/>
    <property type="project" value="EnsemblFungi"/>
</dbReference>
<dbReference type="HOGENOM" id="CLU_033831_0_0_1"/>
<keyword evidence="3 6" id="KW-0808">Transferase</keyword>
<keyword evidence="1 6" id="KW-0963">Cytoplasm</keyword>
<comment type="subunit">
    <text evidence="6">Monomer.</text>
</comment>
<evidence type="ECO:0000256" key="2">
    <source>
        <dbReference type="ARBA" id="ARBA00022603"/>
    </source>
</evidence>
<feature type="domain" description="RMT2" evidence="8">
    <location>
        <begin position="206"/>
        <end position="431"/>
    </location>
</feature>
<evidence type="ECO:0000256" key="4">
    <source>
        <dbReference type="ARBA" id="ARBA00022691"/>
    </source>
</evidence>
<keyword evidence="10" id="KW-1185">Reference proteome</keyword>
<evidence type="ECO:0000256" key="1">
    <source>
        <dbReference type="ARBA" id="ARBA00022490"/>
    </source>
</evidence>
<dbReference type="OrthoDB" id="19014at2759"/>
<comment type="subcellular location">
    <subcellularLocation>
        <location evidence="6">Cytoplasm</location>
    </subcellularLocation>
    <subcellularLocation>
        <location evidence="6">Nucleus</location>
    </subcellularLocation>
</comment>
<dbReference type="GO" id="GO:0032259">
    <property type="term" value="P:methylation"/>
    <property type="evidence" value="ECO:0007669"/>
    <property type="project" value="UniProtKB-KW"/>
</dbReference>
<dbReference type="GeneID" id="11495808"/>
<dbReference type="GO" id="GO:0005634">
    <property type="term" value="C:nucleus"/>
    <property type="evidence" value="ECO:0007669"/>
    <property type="project" value="UniProtKB-SubCell"/>
</dbReference>
<dbReference type="InterPro" id="IPR029063">
    <property type="entry name" value="SAM-dependent_MTases_sf"/>
</dbReference>
<evidence type="ECO:0000256" key="3">
    <source>
        <dbReference type="ARBA" id="ARBA00022679"/>
    </source>
</evidence>
<dbReference type="SUPFAM" id="SSF53335">
    <property type="entry name" value="S-adenosyl-L-methionine-dependent methyltransferases"/>
    <property type="match status" value="1"/>
</dbReference>
<evidence type="ECO:0000313" key="9">
    <source>
        <dbReference type="EMBL" id="CCD26277.1"/>
    </source>
</evidence>
<accession>G0WER6</accession>
<reference evidence="9 10" key="1">
    <citation type="journal article" date="2011" name="Proc. Natl. Acad. Sci. U.S.A.">
        <title>Evolutionary erosion of yeast sex chromosomes by mating-type switching accidents.</title>
        <authorList>
            <person name="Gordon J.L."/>
            <person name="Armisen D."/>
            <person name="Proux-Wera E."/>
            <person name="Oheigeartaigh S.S."/>
            <person name="Byrne K.P."/>
            <person name="Wolfe K.H."/>
        </authorList>
    </citation>
    <scope>NUCLEOTIDE SEQUENCE [LARGE SCALE GENOMIC DNA]</scope>
    <source>
        <strain evidence="10">ATCC 10597 / BCRC 20456 / CBS 421 / NBRC 0211 / NRRL Y-12639</strain>
    </source>
</reference>
<dbReference type="CDD" id="cd02440">
    <property type="entry name" value="AdoMet_MTases"/>
    <property type="match status" value="1"/>
</dbReference>
<evidence type="ECO:0000256" key="7">
    <source>
        <dbReference type="SAM" id="MobiDB-lite"/>
    </source>
</evidence>
<proteinExistence type="inferred from homology"/>
<dbReference type="RefSeq" id="XP_003671520.1">
    <property type="nucleotide sequence ID" value="XM_003671472.1"/>
</dbReference>
<dbReference type="FunFam" id="3.40.50.150:FF:000310">
    <property type="entry name" value="Arginine N-methyltransferase 2"/>
    <property type="match status" value="1"/>
</dbReference>
<dbReference type="eggNOG" id="KOG1709">
    <property type="taxonomic scope" value="Eukaryota"/>
</dbReference>
<dbReference type="Gene3D" id="3.40.50.150">
    <property type="entry name" value="Vaccinia Virus protein VP39"/>
    <property type="match status" value="1"/>
</dbReference>
<gene>
    <name evidence="9" type="primary">NDAI0H01030</name>
    <name evidence="9" type="ordered locus">NDAI_0H01030</name>
</gene>
<dbReference type="InterPro" id="IPR051038">
    <property type="entry name" value="RMT2/GAMT_Mtase"/>
</dbReference>
<feature type="region of interest" description="Disordered" evidence="7">
    <location>
        <begin position="164"/>
        <end position="192"/>
    </location>
</feature>
<dbReference type="EMBL" id="HE580274">
    <property type="protein sequence ID" value="CCD26277.1"/>
    <property type="molecule type" value="Genomic_DNA"/>
</dbReference>
<dbReference type="KEGG" id="ndi:NDAI_0H01030"/>
<comment type="function">
    <text evidence="6">S-adenosyl-L-methionine-dependent protein-arginine N-methyltransferase that methylates the delta-nitrogen atom of arginine residues to form N5-methylarginine (type IV) in target proteins. Monomethylates ribosomal protein L12.</text>
</comment>
<dbReference type="InterPro" id="IPR017408">
    <property type="entry name" value="Arginine_N-MeTrfase_2"/>
</dbReference>
<dbReference type="STRING" id="1071378.G0WER6"/>
<dbReference type="EC" id="2.1.1.-" evidence="6"/>
<evidence type="ECO:0000259" key="8">
    <source>
        <dbReference type="PROSITE" id="PS51559"/>
    </source>
</evidence>
<evidence type="ECO:0000256" key="5">
    <source>
        <dbReference type="ARBA" id="ARBA00023242"/>
    </source>
</evidence>
<protein>
    <recommendedName>
        <fullName evidence="6">Arginine N-methyltransferase 2</fullName>
        <ecNumber evidence="6">2.1.1.-</ecNumber>
    </recommendedName>
</protein>
<dbReference type="OMA" id="NYYYHPR"/>
<keyword evidence="5 6" id="KW-0539">Nucleus</keyword>
<evidence type="ECO:0000313" key="10">
    <source>
        <dbReference type="Proteomes" id="UP000000689"/>
    </source>
</evidence>
<sequence length="431" mass="49359">MSELHHLLTFPTRPITEEQYIPTLKHYLQSGIPATYTLEQVAAYETSQQRKTSEANVQGEQEEDDDDESTSNTTPLHILARSLPKDLTNDETVIIKQIMDILFEYGAGWNFLDYENKSIGDLLLENPSVSMNKDSNILYQRVIEAGISAELLLRKVNGGEIEFIDSDSESNEKQDPTESSTRISESKELDGDQKVVHTANDADDATAADQNTYLQTQLEYTGDGVALVTKENRDGVMMDWETNIMEIASKTIFPDINKTSDAIVLNIGFGMGIIDTFIQEKNPKKHYISEAHPDVLAKMKKDGWYEKPNVVILEGRWQDTLNQLLDEGKVFFDGIYYDTFSEHYQDMLDLYDIIVGLIKPEGVFSFFNGLGADRPICYDVYKRIVELDMAMYGMKCEYSLLKIDQELPDWKDVKRSYFNCNYYYHPRICFI</sequence>
<dbReference type="AlphaFoldDB" id="G0WER6"/>
<dbReference type="PIRSF" id="PIRSF038148">
    <property type="entry name" value="Arginine_N-mtfrase-2"/>
    <property type="match status" value="1"/>
</dbReference>
<dbReference type="PANTHER" id="PTHR32379">
    <property type="entry name" value="GUANIDINOACETATE N-METHYLTRANSFERASE"/>
    <property type="match status" value="1"/>
</dbReference>
<dbReference type="InterPro" id="IPR026480">
    <property type="entry name" value="RMT2_dom"/>
</dbReference>